<proteinExistence type="predicted"/>
<gene>
    <name evidence="3" type="ORF">F6R98_04280</name>
</gene>
<dbReference type="GO" id="GO:0006313">
    <property type="term" value="P:DNA transposition"/>
    <property type="evidence" value="ECO:0007669"/>
    <property type="project" value="InterPro"/>
</dbReference>
<sequence>MADRLEISAEDWNVIYPILVKHRHVRSTSEEQCRAFLVAVLQILRSGSQWRLLPEAHGKWNSVFKRFSRWSKHGVWQSLFAGCIHHPDLQSVFIDSTINRAHPCAGGAAGSNAEDEALGRSKGGFTTRIHAITDALGNPLEFVLTGGQASDIGQAETLPALTPAGARAFVGDKGYDSDAFVQAIVARDMKAVIPPRCNRNKVRECDWFIYKERHLIECFFNKIKHYRRIFSRFEKTARNYMAFLHFVSALIWLR</sequence>
<dbReference type="RefSeq" id="WP_153247927.1">
    <property type="nucleotide sequence ID" value="NZ_CP044205.1"/>
</dbReference>
<dbReference type="PANTHER" id="PTHR30007">
    <property type="entry name" value="PHP DOMAIN PROTEIN"/>
    <property type="match status" value="1"/>
</dbReference>
<dbReference type="Pfam" id="PF13340">
    <property type="entry name" value="DUF4096"/>
    <property type="match status" value="1"/>
</dbReference>
<dbReference type="Pfam" id="PF01609">
    <property type="entry name" value="DDE_Tnp_1"/>
    <property type="match status" value="1"/>
</dbReference>
<dbReference type="GO" id="GO:0004803">
    <property type="term" value="F:transposase activity"/>
    <property type="evidence" value="ECO:0007669"/>
    <property type="project" value="InterPro"/>
</dbReference>
<dbReference type="PANTHER" id="PTHR30007:SF1">
    <property type="entry name" value="BLR1914 PROTEIN"/>
    <property type="match status" value="1"/>
</dbReference>
<evidence type="ECO:0000313" key="4">
    <source>
        <dbReference type="Proteomes" id="UP000325755"/>
    </source>
</evidence>
<evidence type="ECO:0000313" key="3">
    <source>
        <dbReference type="EMBL" id="QFY41942.1"/>
    </source>
</evidence>
<feature type="domain" description="Insertion element IS402-like" evidence="2">
    <location>
        <begin position="8"/>
        <end position="80"/>
    </location>
</feature>
<accession>A0A5Q0BFP6</accession>
<dbReference type="AlphaFoldDB" id="A0A5Q0BFP6"/>
<name>A0A5Q0BFP6_9GAMM</name>
<feature type="domain" description="Transposase IS4-like" evidence="1">
    <location>
        <begin position="92"/>
        <end position="244"/>
    </location>
</feature>
<organism evidence="3 4">
    <name type="scientific">Candidatus Methylospira mobilis</name>
    <dbReference type="NCBI Taxonomy" id="1808979"/>
    <lineage>
        <taxon>Bacteria</taxon>
        <taxon>Pseudomonadati</taxon>
        <taxon>Pseudomonadota</taxon>
        <taxon>Gammaproteobacteria</taxon>
        <taxon>Methylococcales</taxon>
        <taxon>Methylococcaceae</taxon>
        <taxon>Candidatus Methylospira</taxon>
    </lineage>
</organism>
<dbReference type="GO" id="GO:0003677">
    <property type="term" value="F:DNA binding"/>
    <property type="evidence" value="ECO:0007669"/>
    <property type="project" value="InterPro"/>
</dbReference>
<reference evidence="3 4" key="1">
    <citation type="submission" date="2019-09" db="EMBL/GenBank/DDBJ databases">
        <title>Ecophysiology of the spiral-shaped methanotroph Methylospira mobilis as revealed by the complete genome sequence.</title>
        <authorList>
            <person name="Oshkin I.Y."/>
            <person name="Dedysh S.N."/>
            <person name="Miroshnikov K."/>
            <person name="Danilova O.V."/>
            <person name="Hakobyan A."/>
            <person name="Liesack W."/>
        </authorList>
    </citation>
    <scope>NUCLEOTIDE SEQUENCE [LARGE SCALE GENOMIC DNA]</scope>
    <source>
        <strain evidence="3 4">Shm1</strain>
    </source>
</reference>
<dbReference type="EMBL" id="CP044205">
    <property type="protein sequence ID" value="QFY41942.1"/>
    <property type="molecule type" value="Genomic_DNA"/>
</dbReference>
<keyword evidence="4" id="KW-1185">Reference proteome</keyword>
<evidence type="ECO:0000259" key="1">
    <source>
        <dbReference type="Pfam" id="PF01609"/>
    </source>
</evidence>
<dbReference type="Proteomes" id="UP000325755">
    <property type="component" value="Chromosome"/>
</dbReference>
<dbReference type="OrthoDB" id="5563770at2"/>
<dbReference type="InParanoid" id="A0A5Q0BFP6"/>
<evidence type="ECO:0000259" key="2">
    <source>
        <dbReference type="Pfam" id="PF13340"/>
    </source>
</evidence>
<dbReference type="InterPro" id="IPR025161">
    <property type="entry name" value="IS402-like_dom"/>
</dbReference>
<dbReference type="InterPro" id="IPR002559">
    <property type="entry name" value="Transposase_11"/>
</dbReference>
<dbReference type="NCBIfam" id="NF033580">
    <property type="entry name" value="transpos_IS5_3"/>
    <property type="match status" value="1"/>
</dbReference>
<protein>
    <submittedName>
        <fullName evidence="3">IS5 family transposase</fullName>
    </submittedName>
</protein>
<dbReference type="KEGG" id="mmob:F6R98_04280"/>